<dbReference type="SUPFAM" id="SSF81383">
    <property type="entry name" value="F-box domain"/>
    <property type="match status" value="1"/>
</dbReference>
<accession>Q2HDZ0</accession>
<feature type="region of interest" description="Disordered" evidence="1">
    <location>
        <begin position="526"/>
        <end position="554"/>
    </location>
</feature>
<dbReference type="GeneID" id="4387508"/>
<organism evidence="4 5">
    <name type="scientific">Chaetomium globosum (strain ATCC 6205 / CBS 148.51 / DSM 1962 / NBRC 6347 / NRRL 1970)</name>
    <name type="common">Soil fungus</name>
    <dbReference type="NCBI Taxonomy" id="306901"/>
    <lineage>
        <taxon>Eukaryota</taxon>
        <taxon>Fungi</taxon>
        <taxon>Dikarya</taxon>
        <taxon>Ascomycota</taxon>
        <taxon>Pezizomycotina</taxon>
        <taxon>Sordariomycetes</taxon>
        <taxon>Sordariomycetidae</taxon>
        <taxon>Sordariales</taxon>
        <taxon>Chaetomiaceae</taxon>
        <taxon>Chaetomium</taxon>
    </lineage>
</organism>
<name>Q2HDZ0_CHAGB</name>
<dbReference type="VEuPathDB" id="FungiDB:CHGG_01564"/>
<evidence type="ECO:0000259" key="3">
    <source>
        <dbReference type="PROSITE" id="PS50181"/>
    </source>
</evidence>
<proteinExistence type="predicted"/>
<gene>
    <name evidence="4" type="ORF">CHGG_01564</name>
</gene>
<dbReference type="eggNOG" id="ENOG502SA5Y">
    <property type="taxonomic scope" value="Eukaryota"/>
</dbReference>
<evidence type="ECO:0000256" key="1">
    <source>
        <dbReference type="SAM" id="MobiDB-lite"/>
    </source>
</evidence>
<keyword evidence="2" id="KW-0732">Signal</keyword>
<feature type="compositionally biased region" description="Basic and acidic residues" evidence="1">
    <location>
        <begin position="573"/>
        <end position="592"/>
    </location>
</feature>
<dbReference type="InterPro" id="IPR036047">
    <property type="entry name" value="F-box-like_dom_sf"/>
</dbReference>
<dbReference type="PROSITE" id="PS50181">
    <property type="entry name" value="FBOX"/>
    <property type="match status" value="1"/>
</dbReference>
<feature type="compositionally biased region" description="Basic and acidic residues" evidence="1">
    <location>
        <begin position="540"/>
        <end position="551"/>
    </location>
</feature>
<dbReference type="CDD" id="cd09917">
    <property type="entry name" value="F-box_SF"/>
    <property type="match status" value="1"/>
</dbReference>
<evidence type="ECO:0000256" key="2">
    <source>
        <dbReference type="SAM" id="SignalP"/>
    </source>
</evidence>
<dbReference type="OrthoDB" id="2151417at2759"/>
<dbReference type="InterPro" id="IPR001810">
    <property type="entry name" value="F-box_dom"/>
</dbReference>
<dbReference type="RefSeq" id="XP_001220785.1">
    <property type="nucleotide sequence ID" value="XM_001220784.1"/>
</dbReference>
<dbReference type="AlphaFoldDB" id="Q2HDZ0"/>
<protein>
    <recommendedName>
        <fullName evidence="3">F-box domain-containing protein</fullName>
    </recommendedName>
</protein>
<dbReference type="InParanoid" id="Q2HDZ0"/>
<feature type="domain" description="F-box" evidence="3">
    <location>
        <begin position="198"/>
        <end position="246"/>
    </location>
</feature>
<feature type="region of interest" description="Disordered" evidence="1">
    <location>
        <begin position="568"/>
        <end position="600"/>
    </location>
</feature>
<dbReference type="PANTHER" id="PTHR38849">
    <property type="entry name" value="SMALL SECRETED PROTEIN"/>
    <property type="match status" value="1"/>
</dbReference>
<sequence length="621" mass="68698">MYFKAAVLFSLLASSIALPMSNGDRKVKRGVLTVQDYADFQVSSGVAGDALAEVNAKFPIDQSDFASVDAEDLAIIKAARETAEAAETQAGGFNEAIEAAGGKNTPEGQALQAGKIKNKVLKLQLQVLALQIEAAQGKDTAEKLAKQQKKLDKNVKEDEAAAGQTKPINMAVPGCPDCTSLDQFTDPLVAAVLHNCRHIPIARLPEDILLHILDYFDQDLAITIFLRQVSRQFRRLVLRRDPWDISRSGNDGGTMQGLVRVNRGYGLKKRSALHKKAPHAKYEFPKRGRGSICYGIKGFVRVCRHKQISWSQIEALIAQVRYDGSDFVHFKKHCKHPSHRRCPGSTPPQFRFQWYVGGTVQRMVRRENVPIYLHLWWESHSRVNQLNLDGQGRLRAPFLRSLFRRTAMVRQPPLGAESDMGMSCFSHPQCRCVYYEIGNALGGSEAPTFENSVPDDTDDTSYIACLRKRPGLHQASSNRVNLERMSARLCAKPPCVPRDDGISNMTATYKLLAHFAVVVPVDVRNNPPPPGGMADLLAPEEQRDPSEQHGRRDGRHHAVCLQVASLGNPRVGVEGEQKPKQALERHDGRGDLPGHGAVGVDDVDERHVGALDDGKVYWLVS</sequence>
<keyword evidence="5" id="KW-1185">Reference proteome</keyword>
<dbReference type="HOGENOM" id="CLU_440039_0_0_1"/>
<evidence type="ECO:0000313" key="5">
    <source>
        <dbReference type="Proteomes" id="UP000001056"/>
    </source>
</evidence>
<feature type="chain" id="PRO_5004209413" description="F-box domain-containing protein" evidence="2">
    <location>
        <begin position="18"/>
        <end position="621"/>
    </location>
</feature>
<dbReference type="Pfam" id="PF00646">
    <property type="entry name" value="F-box"/>
    <property type="match status" value="1"/>
</dbReference>
<dbReference type="EMBL" id="CH408029">
    <property type="protein sequence ID" value="EAQ93329.1"/>
    <property type="molecule type" value="Genomic_DNA"/>
</dbReference>
<dbReference type="Proteomes" id="UP000001056">
    <property type="component" value="Unassembled WGS sequence"/>
</dbReference>
<evidence type="ECO:0000313" key="4">
    <source>
        <dbReference type="EMBL" id="EAQ93329.1"/>
    </source>
</evidence>
<dbReference type="PANTHER" id="PTHR38849:SF1">
    <property type="entry name" value="SMALL SECRETED PROTEIN"/>
    <property type="match status" value="1"/>
</dbReference>
<feature type="signal peptide" evidence="2">
    <location>
        <begin position="1"/>
        <end position="17"/>
    </location>
</feature>
<reference evidence="5" key="1">
    <citation type="journal article" date="2015" name="Genome Announc.">
        <title>Draft genome sequence of the cellulolytic fungus Chaetomium globosum.</title>
        <authorList>
            <person name="Cuomo C.A."/>
            <person name="Untereiner W.A."/>
            <person name="Ma L.-J."/>
            <person name="Grabherr M."/>
            <person name="Birren B.W."/>
        </authorList>
    </citation>
    <scope>NUCLEOTIDE SEQUENCE [LARGE SCALE GENOMIC DNA]</scope>
    <source>
        <strain evidence="5">ATCC 6205 / CBS 148.51 / DSM 1962 / NBRC 6347 / NRRL 1970</strain>
    </source>
</reference>